<dbReference type="GO" id="GO:0016987">
    <property type="term" value="F:sigma factor activity"/>
    <property type="evidence" value="ECO:0007669"/>
    <property type="project" value="UniProtKB-KW"/>
</dbReference>
<dbReference type="Gene3D" id="1.10.1740.10">
    <property type="match status" value="1"/>
</dbReference>
<evidence type="ECO:0000256" key="1">
    <source>
        <dbReference type="ARBA" id="ARBA00010641"/>
    </source>
</evidence>
<proteinExistence type="inferred from homology"/>
<protein>
    <submittedName>
        <fullName evidence="6">Sigma-70 family RNA polymerase sigma factor</fullName>
    </submittedName>
</protein>
<dbReference type="PANTHER" id="PTHR43133:SF46">
    <property type="entry name" value="RNA POLYMERASE SIGMA-70 FACTOR ECF SUBFAMILY"/>
    <property type="match status" value="1"/>
</dbReference>
<accession>A0A7K0G2S5</accession>
<evidence type="ECO:0000256" key="2">
    <source>
        <dbReference type="ARBA" id="ARBA00023015"/>
    </source>
</evidence>
<organism evidence="6 7">
    <name type="scientific">Pedobacter petrophilus</name>
    <dbReference type="NCBI Taxonomy" id="1908241"/>
    <lineage>
        <taxon>Bacteria</taxon>
        <taxon>Pseudomonadati</taxon>
        <taxon>Bacteroidota</taxon>
        <taxon>Sphingobacteriia</taxon>
        <taxon>Sphingobacteriales</taxon>
        <taxon>Sphingobacteriaceae</taxon>
        <taxon>Pedobacter</taxon>
    </lineage>
</organism>
<dbReference type="Pfam" id="PF08281">
    <property type="entry name" value="Sigma70_r4_2"/>
    <property type="match status" value="1"/>
</dbReference>
<keyword evidence="3" id="KW-0731">Sigma factor</keyword>
<evidence type="ECO:0000259" key="5">
    <source>
        <dbReference type="Pfam" id="PF08281"/>
    </source>
</evidence>
<dbReference type="PANTHER" id="PTHR43133">
    <property type="entry name" value="RNA POLYMERASE ECF-TYPE SIGMA FACTO"/>
    <property type="match status" value="1"/>
</dbReference>
<dbReference type="OrthoDB" id="659948at2"/>
<comment type="caution">
    <text evidence="6">The sequence shown here is derived from an EMBL/GenBank/DDBJ whole genome shotgun (WGS) entry which is preliminary data.</text>
</comment>
<dbReference type="InterPro" id="IPR014284">
    <property type="entry name" value="RNA_pol_sigma-70_dom"/>
</dbReference>
<dbReference type="SUPFAM" id="SSF88659">
    <property type="entry name" value="Sigma3 and sigma4 domains of RNA polymerase sigma factors"/>
    <property type="match status" value="1"/>
</dbReference>
<dbReference type="RefSeq" id="WP_154282537.1">
    <property type="nucleotide sequence ID" value="NZ_JBHUJQ010000001.1"/>
</dbReference>
<dbReference type="NCBIfam" id="TIGR02937">
    <property type="entry name" value="sigma70-ECF"/>
    <property type="match status" value="1"/>
</dbReference>
<evidence type="ECO:0000313" key="6">
    <source>
        <dbReference type="EMBL" id="MRX78127.1"/>
    </source>
</evidence>
<feature type="domain" description="RNA polymerase sigma factor 70 region 4 type 2" evidence="5">
    <location>
        <begin position="122"/>
        <end position="173"/>
    </location>
</feature>
<comment type="similarity">
    <text evidence="1">Belongs to the sigma-70 factor family. ECF subfamily.</text>
</comment>
<evidence type="ECO:0000256" key="4">
    <source>
        <dbReference type="ARBA" id="ARBA00023163"/>
    </source>
</evidence>
<name>A0A7K0G2S5_9SPHI</name>
<dbReference type="GO" id="GO:0006352">
    <property type="term" value="P:DNA-templated transcription initiation"/>
    <property type="evidence" value="ECO:0007669"/>
    <property type="project" value="InterPro"/>
</dbReference>
<dbReference type="EMBL" id="WKKH01000040">
    <property type="protein sequence ID" value="MRX78127.1"/>
    <property type="molecule type" value="Genomic_DNA"/>
</dbReference>
<evidence type="ECO:0000256" key="3">
    <source>
        <dbReference type="ARBA" id="ARBA00023082"/>
    </source>
</evidence>
<gene>
    <name evidence="6" type="ORF">GJU39_18775</name>
</gene>
<dbReference type="InterPro" id="IPR013325">
    <property type="entry name" value="RNA_pol_sigma_r2"/>
</dbReference>
<evidence type="ECO:0000313" key="7">
    <source>
        <dbReference type="Proteomes" id="UP000487757"/>
    </source>
</evidence>
<dbReference type="InterPro" id="IPR013249">
    <property type="entry name" value="RNA_pol_sigma70_r4_t2"/>
</dbReference>
<dbReference type="InterPro" id="IPR039425">
    <property type="entry name" value="RNA_pol_sigma-70-like"/>
</dbReference>
<sequence length="182" mass="21254">MMHIPNDKQLLSAIQKGNQQAFRQVFDIYWKKLYSIIQSIIRDEETTKDILQNTFIAFWERRCSFVVEQSLFPILVKIAKNDVIDLFRKNKVRLAWADELTAELHTSYAADAEYIAKELGTEIDAAIVSMPVNMKHCYQLSRHHDKSIKEIAAELRLSEQTVKNNISEALKRLRHHIKLIES</sequence>
<dbReference type="InterPro" id="IPR036388">
    <property type="entry name" value="WH-like_DNA-bd_sf"/>
</dbReference>
<dbReference type="InterPro" id="IPR013324">
    <property type="entry name" value="RNA_pol_sigma_r3/r4-like"/>
</dbReference>
<keyword evidence="7" id="KW-1185">Reference proteome</keyword>
<keyword evidence="4" id="KW-0804">Transcription</keyword>
<dbReference type="AlphaFoldDB" id="A0A7K0G2S5"/>
<dbReference type="SUPFAM" id="SSF88946">
    <property type="entry name" value="Sigma2 domain of RNA polymerase sigma factors"/>
    <property type="match status" value="1"/>
</dbReference>
<dbReference type="Gene3D" id="1.10.10.10">
    <property type="entry name" value="Winged helix-like DNA-binding domain superfamily/Winged helix DNA-binding domain"/>
    <property type="match status" value="1"/>
</dbReference>
<dbReference type="GO" id="GO:0003677">
    <property type="term" value="F:DNA binding"/>
    <property type="evidence" value="ECO:0007669"/>
    <property type="project" value="InterPro"/>
</dbReference>
<keyword evidence="2" id="KW-0805">Transcription regulation</keyword>
<dbReference type="Proteomes" id="UP000487757">
    <property type="component" value="Unassembled WGS sequence"/>
</dbReference>
<reference evidence="6 7" key="1">
    <citation type="submission" date="2019-11" db="EMBL/GenBank/DDBJ databases">
        <title>Pedobacter petrophilus genome.</title>
        <authorList>
            <person name="Feldbauer M.J."/>
            <person name="Newman J.D."/>
        </authorList>
    </citation>
    <scope>NUCLEOTIDE SEQUENCE [LARGE SCALE GENOMIC DNA]</scope>
    <source>
        <strain evidence="6 7">LMG 29686</strain>
    </source>
</reference>